<evidence type="ECO:0000313" key="14">
    <source>
        <dbReference type="EMBL" id="KAL3284835.1"/>
    </source>
</evidence>
<keyword evidence="15" id="KW-1185">Reference proteome</keyword>
<gene>
    <name evidence="14" type="ORF">HHI36_018974</name>
</gene>
<evidence type="ECO:0000256" key="5">
    <source>
        <dbReference type="ARBA" id="ARBA00023040"/>
    </source>
</evidence>
<feature type="region of interest" description="Disordered" evidence="10">
    <location>
        <begin position="285"/>
        <end position="305"/>
    </location>
</feature>
<dbReference type="SUPFAM" id="SSF81321">
    <property type="entry name" value="Family A G protein-coupled receptor-like"/>
    <property type="match status" value="1"/>
</dbReference>
<keyword evidence="3 11" id="KW-0812">Transmembrane</keyword>
<evidence type="ECO:0000256" key="7">
    <source>
        <dbReference type="ARBA" id="ARBA00023170"/>
    </source>
</evidence>
<dbReference type="InterPro" id="IPR017452">
    <property type="entry name" value="GPCR_Rhodpsn_7TM"/>
</dbReference>
<feature type="transmembrane region" description="Helical" evidence="11">
    <location>
        <begin position="92"/>
        <end position="112"/>
    </location>
</feature>
<dbReference type="Proteomes" id="UP001516400">
    <property type="component" value="Unassembled WGS sequence"/>
</dbReference>
<feature type="transmembrane region" description="Helical" evidence="11">
    <location>
        <begin position="159"/>
        <end position="181"/>
    </location>
</feature>
<reference evidence="14 15" key="1">
    <citation type="journal article" date="2021" name="BMC Biol.">
        <title>Horizontally acquired antibacterial genes associated with adaptive radiation of ladybird beetles.</title>
        <authorList>
            <person name="Li H.S."/>
            <person name="Tang X.F."/>
            <person name="Huang Y.H."/>
            <person name="Xu Z.Y."/>
            <person name="Chen M.L."/>
            <person name="Du X.Y."/>
            <person name="Qiu B.Y."/>
            <person name="Chen P.T."/>
            <person name="Zhang W."/>
            <person name="Slipinski A."/>
            <person name="Escalona H.E."/>
            <person name="Waterhouse R.M."/>
            <person name="Zwick A."/>
            <person name="Pang H."/>
        </authorList>
    </citation>
    <scope>NUCLEOTIDE SEQUENCE [LARGE SCALE GENOMIC DNA]</scope>
    <source>
        <strain evidence="14">SYSU2018</strain>
    </source>
</reference>
<organism evidence="14 15">
    <name type="scientific">Cryptolaemus montrouzieri</name>
    <dbReference type="NCBI Taxonomy" id="559131"/>
    <lineage>
        <taxon>Eukaryota</taxon>
        <taxon>Metazoa</taxon>
        <taxon>Ecdysozoa</taxon>
        <taxon>Arthropoda</taxon>
        <taxon>Hexapoda</taxon>
        <taxon>Insecta</taxon>
        <taxon>Pterygota</taxon>
        <taxon>Neoptera</taxon>
        <taxon>Endopterygota</taxon>
        <taxon>Coleoptera</taxon>
        <taxon>Polyphaga</taxon>
        <taxon>Cucujiformia</taxon>
        <taxon>Coccinelloidea</taxon>
        <taxon>Coccinellidae</taxon>
        <taxon>Scymninae</taxon>
        <taxon>Scymnini</taxon>
        <taxon>Cryptolaemus</taxon>
    </lineage>
</organism>
<keyword evidence="7" id="KW-0675">Receptor</keyword>
<dbReference type="PANTHER" id="PTHR24246:SF27">
    <property type="entry name" value="ADENOSINE RECEPTOR, ISOFORM A"/>
    <property type="match status" value="1"/>
</dbReference>
<evidence type="ECO:0000256" key="3">
    <source>
        <dbReference type="ARBA" id="ARBA00022692"/>
    </source>
</evidence>
<name>A0ABD2P222_9CUCU</name>
<dbReference type="CDD" id="cd00637">
    <property type="entry name" value="7tm_classA_rhodopsin-like"/>
    <property type="match status" value="1"/>
</dbReference>
<feature type="signal peptide" evidence="12">
    <location>
        <begin position="1"/>
        <end position="19"/>
    </location>
</feature>
<keyword evidence="12" id="KW-0732">Signal</keyword>
<comment type="subcellular location">
    <subcellularLocation>
        <location evidence="1">Cell membrane</location>
        <topology evidence="1">Multi-pass membrane protein</topology>
    </subcellularLocation>
</comment>
<feature type="chain" id="PRO_5044841960" description="G-protein coupled receptors family 1 profile domain-containing protein" evidence="12">
    <location>
        <begin position="20"/>
        <end position="305"/>
    </location>
</feature>
<evidence type="ECO:0000256" key="8">
    <source>
        <dbReference type="ARBA" id="ARBA00023180"/>
    </source>
</evidence>
<evidence type="ECO:0000256" key="1">
    <source>
        <dbReference type="ARBA" id="ARBA00004651"/>
    </source>
</evidence>
<keyword evidence="8" id="KW-0325">Glycoprotein</keyword>
<accession>A0ABD2P222</accession>
<evidence type="ECO:0000256" key="2">
    <source>
        <dbReference type="ARBA" id="ARBA00022475"/>
    </source>
</evidence>
<comment type="caution">
    <text evidence="14">The sequence shown here is derived from an EMBL/GenBank/DDBJ whole genome shotgun (WGS) entry which is preliminary data.</text>
</comment>
<evidence type="ECO:0000256" key="4">
    <source>
        <dbReference type="ARBA" id="ARBA00022989"/>
    </source>
</evidence>
<protein>
    <recommendedName>
        <fullName evidence="13">G-protein coupled receptors family 1 profile domain-containing protein</fullName>
    </recommendedName>
</protein>
<evidence type="ECO:0000313" key="15">
    <source>
        <dbReference type="Proteomes" id="UP001516400"/>
    </source>
</evidence>
<evidence type="ECO:0000256" key="9">
    <source>
        <dbReference type="ARBA" id="ARBA00023224"/>
    </source>
</evidence>
<feature type="domain" description="G-protein coupled receptors family 1 profile" evidence="13">
    <location>
        <begin position="98"/>
        <end position="229"/>
    </location>
</feature>
<evidence type="ECO:0000256" key="6">
    <source>
        <dbReference type="ARBA" id="ARBA00023136"/>
    </source>
</evidence>
<evidence type="ECO:0000256" key="11">
    <source>
        <dbReference type="SAM" id="Phobius"/>
    </source>
</evidence>
<keyword evidence="6 11" id="KW-0472">Membrane</keyword>
<dbReference type="AlphaFoldDB" id="A0ABD2P222"/>
<dbReference type="Gene3D" id="1.20.1070.10">
    <property type="entry name" value="Rhodopsin 7-helix transmembrane proteins"/>
    <property type="match status" value="1"/>
</dbReference>
<dbReference type="PROSITE" id="PS50262">
    <property type="entry name" value="G_PROTEIN_RECEP_F1_2"/>
    <property type="match status" value="1"/>
</dbReference>
<dbReference type="EMBL" id="JABFTP020000165">
    <property type="protein sequence ID" value="KAL3284835.1"/>
    <property type="molecule type" value="Genomic_DNA"/>
</dbReference>
<dbReference type="GO" id="GO:0005886">
    <property type="term" value="C:plasma membrane"/>
    <property type="evidence" value="ECO:0007669"/>
    <property type="project" value="UniProtKB-SubCell"/>
</dbReference>
<evidence type="ECO:0000259" key="13">
    <source>
        <dbReference type="PROSITE" id="PS50262"/>
    </source>
</evidence>
<keyword evidence="2" id="KW-1003">Cell membrane</keyword>
<keyword evidence="4 11" id="KW-1133">Transmembrane helix</keyword>
<evidence type="ECO:0000256" key="12">
    <source>
        <dbReference type="SAM" id="SignalP"/>
    </source>
</evidence>
<dbReference type="PANTHER" id="PTHR24246">
    <property type="entry name" value="OLFACTORY RECEPTOR AND ADENOSINE RECEPTOR"/>
    <property type="match status" value="1"/>
</dbReference>
<sequence length="305" mass="35882">MLLWFIPSMFVIVLYTVEGGPSFWKAMIEDNLIESQFTITNINSTVYINQTSGLFNETFTNETDTSYLHIDETYIHQGKNHIRFIETFRFRMAVGSFVLISMLLIGICYLWILKMIKHQRMMWKDLSRTGSTVWRGHNCRHVSKQKTHEQNKIKGNFRAVYTTLIILGSCFMGWMPALLLYTLTCSQDCFISGELLEKFNQNYPRHIVMVRFFDNEMLFLKMIANPIIYSIRMREIKEGTRQMHNVVMHHLCGREWKSRNDRHSKSFLKSNNSTHSHVALTSLKSEKGDSEKCKKTRQTLQTSYL</sequence>
<keyword evidence="5" id="KW-0297">G-protein coupled receptor</keyword>
<evidence type="ECO:0000256" key="10">
    <source>
        <dbReference type="SAM" id="MobiDB-lite"/>
    </source>
</evidence>
<proteinExistence type="predicted"/>
<dbReference type="GO" id="GO:0004930">
    <property type="term" value="F:G protein-coupled receptor activity"/>
    <property type="evidence" value="ECO:0007669"/>
    <property type="project" value="UniProtKB-KW"/>
</dbReference>
<keyword evidence="9" id="KW-0807">Transducer</keyword>